<evidence type="ECO:0000313" key="3">
    <source>
        <dbReference type="EMBL" id="PHQ51143.1"/>
    </source>
</evidence>
<proteinExistence type="predicted"/>
<keyword evidence="4" id="KW-1185">Reference proteome</keyword>
<evidence type="ECO:0000313" key="4">
    <source>
        <dbReference type="Proteomes" id="UP000222531"/>
    </source>
</evidence>
<dbReference type="OrthoDB" id="5178168at2"/>
<reference evidence="3 4" key="1">
    <citation type="journal article" date="2017" name="Biochemistry">
        <title>Identification of the Biosynthetic Pathway for the Antibiotic Bicyclomycin.</title>
        <authorList>
            <person name="Patteson J."/>
            <person name="Cai W."/>
            <person name="Johnson R.A."/>
            <person name="Santa Maria K."/>
            <person name="Li B."/>
        </authorList>
    </citation>
    <scope>NUCLEOTIDE SEQUENCE [LARGE SCALE GENOMIC DNA]</scope>
    <source>
        <strain evidence="3 4">ATCC 21532</strain>
    </source>
</reference>
<evidence type="ECO:0000256" key="1">
    <source>
        <dbReference type="SAM" id="MobiDB-lite"/>
    </source>
</evidence>
<dbReference type="Proteomes" id="UP000222531">
    <property type="component" value="Unassembled WGS sequence"/>
</dbReference>
<keyword evidence="2" id="KW-1133">Transmembrane helix</keyword>
<dbReference type="RefSeq" id="WP_099199516.1">
    <property type="nucleotide sequence ID" value="NZ_NHZO01000147.1"/>
</dbReference>
<feature type="transmembrane region" description="Helical" evidence="2">
    <location>
        <begin position="311"/>
        <end position="330"/>
    </location>
</feature>
<comment type="caution">
    <text evidence="3">The sequence shown here is derived from an EMBL/GenBank/DDBJ whole genome shotgun (WGS) entry which is preliminary data.</text>
</comment>
<organism evidence="3 4">
    <name type="scientific">Streptomyces cinnamoneus</name>
    <name type="common">Streptoverticillium cinnamoneum</name>
    <dbReference type="NCBI Taxonomy" id="53446"/>
    <lineage>
        <taxon>Bacteria</taxon>
        <taxon>Bacillati</taxon>
        <taxon>Actinomycetota</taxon>
        <taxon>Actinomycetes</taxon>
        <taxon>Kitasatosporales</taxon>
        <taxon>Streptomycetaceae</taxon>
        <taxon>Streptomyces</taxon>
        <taxon>Streptomyces cinnamoneus group</taxon>
    </lineage>
</organism>
<feature type="compositionally biased region" description="Low complexity" evidence="1">
    <location>
        <begin position="1"/>
        <end position="12"/>
    </location>
</feature>
<feature type="region of interest" description="Disordered" evidence="1">
    <location>
        <begin position="1"/>
        <end position="56"/>
    </location>
</feature>
<keyword evidence="2" id="KW-0812">Transmembrane</keyword>
<sequence length="663" mass="71695">MTTVGPARAGQPQPQPGEPGGEDDGARSADTAGRGAAPARTLTQGRPGWRRPSWALKPDHRRRGRLAVLTGTVPVTLLVAAVLHLVWVLVFANSGGDLAAQDAWAEFALQHPSSAYNLAWYGGMHPVSYSVISPYLMALLGVRSTMMVAGTVSAGLIALLLIRSRAVKRPLWPSLYGAFALTCNAISGRVTFGLGMMFGLAALAAVFAWPVRWRRERRFRWGRAVLAAVMAGLATASSPVAGLFVGVVAAALWLSRRRPAAYALGLTPVLVVALSAWLFPFSGQQPMDFVQAVLPLVSGIFGLLVPRSWRTVRMVAALYTLGVLLVWLIPSQIGTNISRLGMVFGGVVLVAALTGMERPKNWSEVTAAVRAVGSPKKIKEWWAAGDGGPGGAVRLWTVTALALVTVTAWQTATSVGDIVHTTPAASWARELAPLVDRLQRVDAARGRVEVVPARSHREASALAPYVNLARGWNRQADRERNPLFYEDGLLTPDSYRAWLSRWAVHYVVLPTDEPDKAAVGEAKLVGQGQPYLREVWSDDHWRLYQVKDPTPLAEPPAVVDHVDADRLTVTVREAGVVRVRIPYSPWLALVDEKGKPVQPPKAGAHGEPPVNVHGCLTKLVQPQTEDEPEDDWTLLRAPRAGTYRIASPYKLPRGTGCPDDLAR</sequence>
<feature type="transmembrane region" description="Helical" evidence="2">
    <location>
        <begin position="135"/>
        <end position="162"/>
    </location>
</feature>
<feature type="transmembrane region" description="Helical" evidence="2">
    <location>
        <begin position="260"/>
        <end position="279"/>
    </location>
</feature>
<evidence type="ECO:0000256" key="2">
    <source>
        <dbReference type="SAM" id="Phobius"/>
    </source>
</evidence>
<keyword evidence="2" id="KW-0472">Membrane</keyword>
<dbReference type="AlphaFoldDB" id="A0A2G1XIT9"/>
<feature type="transmembrane region" description="Helical" evidence="2">
    <location>
        <begin position="286"/>
        <end position="305"/>
    </location>
</feature>
<feature type="transmembrane region" description="Helical" evidence="2">
    <location>
        <begin position="225"/>
        <end position="254"/>
    </location>
</feature>
<gene>
    <name evidence="3" type="ORF">BLA24_15355</name>
</gene>
<dbReference type="EMBL" id="NHZO01000147">
    <property type="protein sequence ID" value="PHQ51143.1"/>
    <property type="molecule type" value="Genomic_DNA"/>
</dbReference>
<name>A0A2G1XIT9_STRCJ</name>
<protein>
    <submittedName>
        <fullName evidence="3">Uncharacterized protein</fullName>
    </submittedName>
</protein>
<feature type="transmembrane region" description="Helical" evidence="2">
    <location>
        <begin position="194"/>
        <end position="213"/>
    </location>
</feature>
<feature type="transmembrane region" description="Helical" evidence="2">
    <location>
        <begin position="66"/>
        <end position="90"/>
    </location>
</feature>
<accession>A0A2G1XIT9</accession>